<dbReference type="CDD" id="cd08267">
    <property type="entry name" value="MDR1"/>
    <property type="match status" value="1"/>
</dbReference>
<keyword evidence="4" id="KW-1185">Reference proteome</keyword>
<dbReference type="SUPFAM" id="SSF51735">
    <property type="entry name" value="NAD(P)-binding Rossmann-fold domains"/>
    <property type="match status" value="1"/>
</dbReference>
<dbReference type="PANTHER" id="PTHR11695:SF294">
    <property type="entry name" value="RETICULON-4-INTERACTING PROTEIN 1, MITOCHONDRIAL"/>
    <property type="match status" value="1"/>
</dbReference>
<dbReference type="Pfam" id="PF08240">
    <property type="entry name" value="ADH_N"/>
    <property type="match status" value="1"/>
</dbReference>
<protein>
    <submittedName>
        <fullName evidence="3">NADPH:quinone reductase-like Zn-dependent oxidoreductase</fullName>
    </submittedName>
</protein>
<proteinExistence type="predicted"/>
<evidence type="ECO:0000313" key="3">
    <source>
        <dbReference type="EMBL" id="MBB5138915.1"/>
    </source>
</evidence>
<gene>
    <name evidence="3" type="ORF">HNP84_008677</name>
</gene>
<dbReference type="InterPro" id="IPR050700">
    <property type="entry name" value="YIM1/Zinc_Alcohol_DH_Fams"/>
</dbReference>
<dbReference type="InterPro" id="IPR011032">
    <property type="entry name" value="GroES-like_sf"/>
</dbReference>
<evidence type="ECO:0000259" key="2">
    <source>
        <dbReference type="SMART" id="SM00829"/>
    </source>
</evidence>
<dbReference type="Proteomes" id="UP000578449">
    <property type="component" value="Unassembled WGS sequence"/>
</dbReference>
<dbReference type="InterPro" id="IPR013154">
    <property type="entry name" value="ADH-like_N"/>
</dbReference>
<dbReference type="RefSeq" id="WP_246519354.1">
    <property type="nucleotide sequence ID" value="NZ_BAABIX010000014.1"/>
</dbReference>
<dbReference type="GO" id="GO:0016491">
    <property type="term" value="F:oxidoreductase activity"/>
    <property type="evidence" value="ECO:0007669"/>
    <property type="project" value="UniProtKB-KW"/>
</dbReference>
<feature type="domain" description="Enoyl reductase (ER)" evidence="2">
    <location>
        <begin position="27"/>
        <end position="335"/>
    </location>
</feature>
<comment type="caution">
    <text evidence="3">The sequence shown here is derived from an EMBL/GenBank/DDBJ whole genome shotgun (WGS) entry which is preliminary data.</text>
</comment>
<dbReference type="InterPro" id="IPR036291">
    <property type="entry name" value="NAD(P)-bd_dom_sf"/>
</dbReference>
<dbReference type="InterPro" id="IPR020843">
    <property type="entry name" value="ER"/>
</dbReference>
<sequence>MAMTTTMTTAATATMRAAVRERYCGPGEVRTERVARPVPGPGEVLVRVRAAGLDQGVWHLLTGLPYPVRLAGYGLFRPKTPVLGRDLAGIVDAVGAGVTRFRPGDEVFGACDGSFAEYARGGEDAFAPKPANLTFEQAAAVPTSACAALHGLRDAGGVRAGQKALVTGAGGGVGGFAVQLARSFGAHVTGVCRGTKADLVRSLGAQDVIDHTREDVTDRPHRYDLILDTAGNRPLSLLRRALTPTGTLVIVGGVRKGRWLQGSDRQVRAMLLSRFTRQTLRGLMSAGRAEDLRFLTGLIEAGEVTPVIDRAYPLDRLPEALEYLRAGHATGKVVILP</sequence>
<dbReference type="SMART" id="SM00829">
    <property type="entry name" value="PKS_ER"/>
    <property type="match status" value="1"/>
</dbReference>
<dbReference type="GO" id="GO:0008270">
    <property type="term" value="F:zinc ion binding"/>
    <property type="evidence" value="ECO:0007669"/>
    <property type="project" value="InterPro"/>
</dbReference>
<reference evidence="3 4" key="1">
    <citation type="submission" date="2020-08" db="EMBL/GenBank/DDBJ databases">
        <title>Genomic Encyclopedia of Type Strains, Phase IV (KMG-IV): sequencing the most valuable type-strain genomes for metagenomic binning, comparative biology and taxonomic classification.</title>
        <authorList>
            <person name="Goeker M."/>
        </authorList>
    </citation>
    <scope>NUCLEOTIDE SEQUENCE [LARGE SCALE GENOMIC DNA]</scope>
    <source>
        <strain evidence="3 4">DSM 45615</strain>
    </source>
</reference>
<dbReference type="Pfam" id="PF13602">
    <property type="entry name" value="ADH_zinc_N_2"/>
    <property type="match status" value="1"/>
</dbReference>
<organism evidence="3 4">
    <name type="scientific">Thermocatellispora tengchongensis</name>
    <dbReference type="NCBI Taxonomy" id="1073253"/>
    <lineage>
        <taxon>Bacteria</taxon>
        <taxon>Bacillati</taxon>
        <taxon>Actinomycetota</taxon>
        <taxon>Actinomycetes</taxon>
        <taxon>Streptosporangiales</taxon>
        <taxon>Streptosporangiaceae</taxon>
        <taxon>Thermocatellispora</taxon>
    </lineage>
</organism>
<dbReference type="AlphaFoldDB" id="A0A840PSJ1"/>
<name>A0A840PSJ1_9ACTN</name>
<accession>A0A840PSJ1</accession>
<evidence type="ECO:0000313" key="4">
    <source>
        <dbReference type="Proteomes" id="UP000578449"/>
    </source>
</evidence>
<evidence type="ECO:0000256" key="1">
    <source>
        <dbReference type="ARBA" id="ARBA00023002"/>
    </source>
</evidence>
<dbReference type="PANTHER" id="PTHR11695">
    <property type="entry name" value="ALCOHOL DEHYDROGENASE RELATED"/>
    <property type="match status" value="1"/>
</dbReference>
<keyword evidence="1" id="KW-0560">Oxidoreductase</keyword>
<dbReference type="Gene3D" id="3.90.180.10">
    <property type="entry name" value="Medium-chain alcohol dehydrogenases, catalytic domain"/>
    <property type="match status" value="1"/>
</dbReference>
<dbReference type="PROSITE" id="PS01162">
    <property type="entry name" value="QOR_ZETA_CRYSTAL"/>
    <property type="match status" value="1"/>
</dbReference>
<dbReference type="EMBL" id="JACHGN010000026">
    <property type="protein sequence ID" value="MBB5138915.1"/>
    <property type="molecule type" value="Genomic_DNA"/>
</dbReference>
<dbReference type="Gene3D" id="3.40.50.720">
    <property type="entry name" value="NAD(P)-binding Rossmann-like Domain"/>
    <property type="match status" value="1"/>
</dbReference>
<dbReference type="InterPro" id="IPR002364">
    <property type="entry name" value="Quin_OxRdtase/zeta-crystal_CS"/>
</dbReference>
<dbReference type="SUPFAM" id="SSF50129">
    <property type="entry name" value="GroES-like"/>
    <property type="match status" value="1"/>
</dbReference>